<dbReference type="InterPro" id="IPR024445">
    <property type="entry name" value="Tnp_ISXO2-like"/>
</dbReference>
<dbReference type="Proteomes" id="UP001215231">
    <property type="component" value="Chromosome"/>
</dbReference>
<dbReference type="InterPro" id="IPR051354">
    <property type="entry name" value="Transposase_27_IS1"/>
</dbReference>
<name>A0ABY7VJ95_9GAMM</name>
<dbReference type="NCBIfam" id="NF033547">
    <property type="entry name" value="transpos_IS1595"/>
    <property type="match status" value="1"/>
</dbReference>
<sequence length="317" mass="36575">MNNSFEQLEQLTSQLDTEQKCLLINVLKGQVAGKNCLDVLTMHQDSAANCPHCHSLTIKRNGKVSGRQRYLCKSCNKSFMVTYNTPFYRLRNPEKWIGYLRCMLTSLTIRHSARECVMTKNTAFLWRHRFLHLLNIQSATCLSGIVEMDETLFRYSEKGSRHLTRKAHKRGKDKAGRGRAKGDWVAVLVARDRQKQTFDKRLVSASGESLFHLLDAHIDKDSVICSDGFRSYGVLTKKLGVTHKAINLTKGIRVIEKVFHIQNVNSYHGRLHNWMKRFHGVATRYLDNYLSWFRFFDSHEKPNENSLLLAQTQLIGT</sequence>
<evidence type="ECO:0000313" key="3">
    <source>
        <dbReference type="Proteomes" id="UP001215231"/>
    </source>
</evidence>
<evidence type="ECO:0000259" key="1">
    <source>
        <dbReference type="SMART" id="SM01126"/>
    </source>
</evidence>
<dbReference type="SMART" id="SM01126">
    <property type="entry name" value="DDE_Tnp_IS1595"/>
    <property type="match status" value="1"/>
</dbReference>
<dbReference type="PANTHER" id="PTHR33293">
    <property type="entry name" value="INSERTION ELEMENT IS1 1 PROTEIN INSB-RELATED"/>
    <property type="match status" value="1"/>
</dbReference>
<accession>A0ABY7VJ95</accession>
<dbReference type="RefSeq" id="WP_274053921.1">
    <property type="nucleotide sequence ID" value="NZ_CP059693.1"/>
</dbReference>
<dbReference type="Pfam" id="PF12762">
    <property type="entry name" value="DDE_Tnp_IS1595"/>
    <property type="match status" value="1"/>
</dbReference>
<dbReference type="EMBL" id="CP059693">
    <property type="protein sequence ID" value="WDE13536.1"/>
    <property type="molecule type" value="Genomic_DNA"/>
</dbReference>
<organism evidence="2 3">
    <name type="scientific">Thalassomonas haliotis</name>
    <dbReference type="NCBI Taxonomy" id="485448"/>
    <lineage>
        <taxon>Bacteria</taxon>
        <taxon>Pseudomonadati</taxon>
        <taxon>Pseudomonadota</taxon>
        <taxon>Gammaproteobacteria</taxon>
        <taxon>Alteromonadales</taxon>
        <taxon>Colwelliaceae</taxon>
        <taxon>Thalassomonas</taxon>
    </lineage>
</organism>
<feature type="domain" description="ISXO2-like transposase" evidence="1">
    <location>
        <begin position="141"/>
        <end position="301"/>
    </location>
</feature>
<keyword evidence="3" id="KW-1185">Reference proteome</keyword>
<gene>
    <name evidence="2" type="ORF">H3N35_08910</name>
</gene>
<dbReference type="PANTHER" id="PTHR33293:SF1">
    <property type="entry name" value="INSERTION ELEMENT IS1 1 PROTEIN INSB-RELATED"/>
    <property type="match status" value="1"/>
</dbReference>
<proteinExistence type="predicted"/>
<reference evidence="2 3" key="1">
    <citation type="journal article" date="2022" name="Mar. Drugs">
        <title>Bioassay-Guided Fractionation Leads to the Detection of Cholic Acid Generated by the Rare Thalassomonas sp.</title>
        <authorList>
            <person name="Pheiffer F."/>
            <person name="Schneider Y.K."/>
            <person name="Hansen E.H."/>
            <person name="Andersen J.H."/>
            <person name="Isaksson J."/>
            <person name="Busche T."/>
            <person name="R C."/>
            <person name="Kalinowski J."/>
            <person name="Zyl L.V."/>
            <person name="Trindade M."/>
        </authorList>
    </citation>
    <scope>NUCLEOTIDE SEQUENCE [LARGE SCALE GENOMIC DNA]</scope>
    <source>
        <strain evidence="2 3">A5K-61T</strain>
    </source>
</reference>
<protein>
    <submittedName>
        <fullName evidence="2">IS1595 family transposase</fullName>
    </submittedName>
</protein>
<evidence type="ECO:0000313" key="2">
    <source>
        <dbReference type="EMBL" id="WDE13536.1"/>
    </source>
</evidence>